<name>A0A8S9NT71_BRACR</name>
<proteinExistence type="predicted"/>
<accession>A0A8S9NT71</accession>
<sequence>MRDRERKEIASEMRDRETREVEKDRVSQLTLDFALPPFRLLPSADTCLIGTPVRNSDQSLAAARELDKKKTRPSQPHPVTPTASVCLDSRPDKKKTARVRGSSVHLGGPVSTICKTKDLVSFRYHVFEMSETNAMGLGQDLARFHPCVGRSKIKRVIKLHLFKTDDVFVGANRRTECKVFVVAFGQFVRIVSTFNLARSHSYFEDYTYIFGAEEGLFCDFGPPEAAEAQVS</sequence>
<evidence type="ECO:0000313" key="3">
    <source>
        <dbReference type="Proteomes" id="UP000712600"/>
    </source>
</evidence>
<comment type="caution">
    <text evidence="2">The sequence shown here is derived from an EMBL/GenBank/DDBJ whole genome shotgun (WGS) entry which is preliminary data.</text>
</comment>
<organism evidence="2 3">
    <name type="scientific">Brassica cretica</name>
    <name type="common">Mustard</name>
    <dbReference type="NCBI Taxonomy" id="69181"/>
    <lineage>
        <taxon>Eukaryota</taxon>
        <taxon>Viridiplantae</taxon>
        <taxon>Streptophyta</taxon>
        <taxon>Embryophyta</taxon>
        <taxon>Tracheophyta</taxon>
        <taxon>Spermatophyta</taxon>
        <taxon>Magnoliopsida</taxon>
        <taxon>eudicotyledons</taxon>
        <taxon>Gunneridae</taxon>
        <taxon>Pentapetalae</taxon>
        <taxon>rosids</taxon>
        <taxon>malvids</taxon>
        <taxon>Brassicales</taxon>
        <taxon>Brassicaceae</taxon>
        <taxon>Brassiceae</taxon>
        <taxon>Brassica</taxon>
    </lineage>
</organism>
<dbReference type="EMBL" id="QGKX02001621">
    <property type="protein sequence ID" value="KAF3504628.1"/>
    <property type="molecule type" value="Genomic_DNA"/>
</dbReference>
<protein>
    <submittedName>
        <fullName evidence="2">Uncharacterized protein</fullName>
    </submittedName>
</protein>
<gene>
    <name evidence="2" type="ORF">F2Q69_00040932</name>
</gene>
<dbReference type="AlphaFoldDB" id="A0A8S9NT71"/>
<evidence type="ECO:0000313" key="2">
    <source>
        <dbReference type="EMBL" id="KAF3504628.1"/>
    </source>
</evidence>
<feature type="region of interest" description="Disordered" evidence="1">
    <location>
        <begin position="1"/>
        <end position="26"/>
    </location>
</feature>
<dbReference type="Proteomes" id="UP000712600">
    <property type="component" value="Unassembled WGS sequence"/>
</dbReference>
<reference evidence="2" key="1">
    <citation type="submission" date="2019-12" db="EMBL/GenBank/DDBJ databases">
        <title>Genome sequencing and annotation of Brassica cretica.</title>
        <authorList>
            <person name="Studholme D.J."/>
            <person name="Sarris P."/>
        </authorList>
    </citation>
    <scope>NUCLEOTIDE SEQUENCE</scope>
    <source>
        <strain evidence="2">PFS-109/04</strain>
        <tissue evidence="2">Leaf</tissue>
    </source>
</reference>
<evidence type="ECO:0000256" key="1">
    <source>
        <dbReference type="SAM" id="MobiDB-lite"/>
    </source>
</evidence>